<protein>
    <submittedName>
        <fullName evidence="5">ATP-binding cassette domain-containing protein</fullName>
    </submittedName>
</protein>
<accession>A0A7V3YGG9</accession>
<dbReference type="AlphaFoldDB" id="A0A7V3YGG9"/>
<dbReference type="PROSITE" id="PS00211">
    <property type="entry name" value="ABC_TRANSPORTER_1"/>
    <property type="match status" value="1"/>
</dbReference>
<dbReference type="GO" id="GO:0055085">
    <property type="term" value="P:transmembrane transport"/>
    <property type="evidence" value="ECO:0007669"/>
    <property type="project" value="UniProtKB-ARBA"/>
</dbReference>
<evidence type="ECO:0000256" key="1">
    <source>
        <dbReference type="ARBA" id="ARBA00022448"/>
    </source>
</evidence>
<dbReference type="SMART" id="SM00382">
    <property type="entry name" value="AAA"/>
    <property type="match status" value="1"/>
</dbReference>
<dbReference type="InterPro" id="IPR003439">
    <property type="entry name" value="ABC_transporter-like_ATP-bd"/>
</dbReference>
<dbReference type="SUPFAM" id="SSF52540">
    <property type="entry name" value="P-loop containing nucleoside triphosphate hydrolases"/>
    <property type="match status" value="1"/>
</dbReference>
<evidence type="ECO:0000256" key="3">
    <source>
        <dbReference type="ARBA" id="ARBA00022840"/>
    </source>
</evidence>
<keyword evidence="2" id="KW-0547">Nucleotide-binding</keyword>
<dbReference type="PANTHER" id="PTHR43776">
    <property type="entry name" value="TRANSPORT ATP-BINDING PROTEIN"/>
    <property type="match status" value="1"/>
</dbReference>
<dbReference type="NCBIfam" id="TIGR01727">
    <property type="entry name" value="oligo_HPY"/>
    <property type="match status" value="1"/>
</dbReference>
<sequence length="333" mass="37346">MRNGEVLLRVENLKKYFPLRAGVFKKVVGWIRAVDGVSFEVFSGETLGIVGESGCGKSTLGMTILRLLEPTEGRIFFAGQDITRLPPAKLRPIRKDMQMIFQDPFSSLNPRMTIQAILEEGLRVHRVVPRDAMQKEVEMLLERVGLSRDYVRRFPHEFSGGQRQRISIARAIALRPRLVIADEALSSLDVSVRAQVLNLLQELKREYSLTYLFISHDLAVVRQISHRILVMYLGKVVELAPKEAFFARPLHPYSVALISAVPIPDPDVRKVRIILSGDVPSPLQPPPGCRFHTRCPRAQEICAMTEPPLLEVEPGHFVACHFPGSLTLEGTSG</sequence>
<dbReference type="GO" id="GO:0015833">
    <property type="term" value="P:peptide transport"/>
    <property type="evidence" value="ECO:0007669"/>
    <property type="project" value="InterPro"/>
</dbReference>
<gene>
    <name evidence="5" type="ORF">ENV30_04855</name>
</gene>
<dbReference type="InterPro" id="IPR027417">
    <property type="entry name" value="P-loop_NTPase"/>
</dbReference>
<dbReference type="InterPro" id="IPR013563">
    <property type="entry name" value="Oligopep_ABC_C"/>
</dbReference>
<dbReference type="GO" id="GO:0005524">
    <property type="term" value="F:ATP binding"/>
    <property type="evidence" value="ECO:0007669"/>
    <property type="project" value="UniProtKB-KW"/>
</dbReference>
<dbReference type="InterPro" id="IPR017871">
    <property type="entry name" value="ABC_transporter-like_CS"/>
</dbReference>
<evidence type="ECO:0000259" key="4">
    <source>
        <dbReference type="PROSITE" id="PS50893"/>
    </source>
</evidence>
<dbReference type="InterPro" id="IPR003593">
    <property type="entry name" value="AAA+_ATPase"/>
</dbReference>
<name>A0A7V3YGG9_9BACT</name>
<dbReference type="CDD" id="cd03257">
    <property type="entry name" value="ABC_NikE_OppD_transporters"/>
    <property type="match status" value="1"/>
</dbReference>
<evidence type="ECO:0000313" key="5">
    <source>
        <dbReference type="EMBL" id="HGI30622.1"/>
    </source>
</evidence>
<dbReference type="Gene3D" id="3.40.50.300">
    <property type="entry name" value="P-loop containing nucleotide triphosphate hydrolases"/>
    <property type="match status" value="1"/>
</dbReference>
<proteinExistence type="predicted"/>
<evidence type="ECO:0000256" key="2">
    <source>
        <dbReference type="ARBA" id="ARBA00022741"/>
    </source>
</evidence>
<organism evidence="5">
    <name type="scientific">Candidatus Caldatribacterium californiense</name>
    <dbReference type="NCBI Taxonomy" id="1454726"/>
    <lineage>
        <taxon>Bacteria</taxon>
        <taxon>Pseudomonadati</taxon>
        <taxon>Atribacterota</taxon>
        <taxon>Atribacteria</taxon>
        <taxon>Atribacterales</taxon>
        <taxon>Candidatus Caldatribacteriaceae</taxon>
        <taxon>Candidatus Caldatribacterium</taxon>
    </lineage>
</organism>
<dbReference type="FunFam" id="3.40.50.300:FF:000016">
    <property type="entry name" value="Oligopeptide ABC transporter ATP-binding component"/>
    <property type="match status" value="1"/>
</dbReference>
<dbReference type="EMBL" id="DTFV01000066">
    <property type="protein sequence ID" value="HGI30622.1"/>
    <property type="molecule type" value="Genomic_DNA"/>
</dbReference>
<dbReference type="PANTHER" id="PTHR43776:SF8">
    <property type="entry name" value="ABC TRANSPORTER, ATP-BINDING PROTEIN"/>
    <property type="match status" value="1"/>
</dbReference>
<dbReference type="InterPro" id="IPR050319">
    <property type="entry name" value="ABC_transp_ATP-bind"/>
</dbReference>
<dbReference type="Pfam" id="PF00005">
    <property type="entry name" value="ABC_tran"/>
    <property type="match status" value="1"/>
</dbReference>
<comment type="caution">
    <text evidence="5">The sequence shown here is derived from an EMBL/GenBank/DDBJ whole genome shotgun (WGS) entry which is preliminary data.</text>
</comment>
<keyword evidence="1" id="KW-0813">Transport</keyword>
<dbReference type="GO" id="GO:0016887">
    <property type="term" value="F:ATP hydrolysis activity"/>
    <property type="evidence" value="ECO:0007669"/>
    <property type="project" value="InterPro"/>
</dbReference>
<dbReference type="Pfam" id="PF08352">
    <property type="entry name" value="oligo_HPY"/>
    <property type="match status" value="1"/>
</dbReference>
<feature type="domain" description="ABC transporter" evidence="4">
    <location>
        <begin position="8"/>
        <end position="258"/>
    </location>
</feature>
<reference evidence="5" key="1">
    <citation type="journal article" date="2020" name="mSystems">
        <title>Genome- and Community-Level Interaction Insights into Carbon Utilization and Element Cycling Functions of Hydrothermarchaeota in Hydrothermal Sediment.</title>
        <authorList>
            <person name="Zhou Z."/>
            <person name="Liu Y."/>
            <person name="Xu W."/>
            <person name="Pan J."/>
            <person name="Luo Z.H."/>
            <person name="Li M."/>
        </authorList>
    </citation>
    <scope>NUCLEOTIDE SEQUENCE [LARGE SCALE GENOMIC DNA]</scope>
    <source>
        <strain evidence="5">SpSt-747</strain>
    </source>
</reference>
<dbReference type="PROSITE" id="PS50893">
    <property type="entry name" value="ABC_TRANSPORTER_2"/>
    <property type="match status" value="1"/>
</dbReference>
<keyword evidence="3 5" id="KW-0067">ATP-binding</keyword>